<gene>
    <name evidence="9" type="ORF">GSY63_06625</name>
</gene>
<protein>
    <submittedName>
        <fullName evidence="9">Efflux RND transporter periplasmic adaptor subunit</fullName>
    </submittedName>
</protein>
<evidence type="ECO:0000259" key="5">
    <source>
        <dbReference type="Pfam" id="PF25876"/>
    </source>
</evidence>
<reference evidence="9" key="2">
    <citation type="submission" date="2020-10" db="EMBL/GenBank/DDBJ databases">
        <title>Mucilaginibacter sp. nov., isolated from soil.</title>
        <authorList>
            <person name="Jeon C.O."/>
        </authorList>
    </citation>
    <scope>NUCLEOTIDE SEQUENCE</scope>
    <source>
        <strain evidence="9">R11</strain>
    </source>
</reference>
<feature type="domain" description="Multidrug resistance protein MdtA-like beta-barrel" evidence="7">
    <location>
        <begin position="219"/>
        <end position="307"/>
    </location>
</feature>
<evidence type="ECO:0000259" key="8">
    <source>
        <dbReference type="Pfam" id="PF25967"/>
    </source>
</evidence>
<organism evidence="9 10">
    <name type="scientific">Mucilaginibacter agri</name>
    <dbReference type="NCBI Taxonomy" id="2695265"/>
    <lineage>
        <taxon>Bacteria</taxon>
        <taxon>Pseudomonadati</taxon>
        <taxon>Bacteroidota</taxon>
        <taxon>Sphingobacteriia</taxon>
        <taxon>Sphingobacteriales</taxon>
        <taxon>Sphingobacteriaceae</taxon>
        <taxon>Mucilaginibacter</taxon>
    </lineage>
</organism>
<evidence type="ECO:0000256" key="3">
    <source>
        <dbReference type="SAM" id="Coils"/>
    </source>
</evidence>
<proteinExistence type="inferred from homology"/>
<dbReference type="Gene3D" id="1.10.287.470">
    <property type="entry name" value="Helix hairpin bin"/>
    <property type="match status" value="1"/>
</dbReference>
<dbReference type="InterPro" id="IPR058625">
    <property type="entry name" value="MdtA-like_BSH"/>
</dbReference>
<dbReference type="SUPFAM" id="SSF111369">
    <property type="entry name" value="HlyD-like secretion proteins"/>
    <property type="match status" value="1"/>
</dbReference>
<dbReference type="RefSeq" id="WP_166585005.1">
    <property type="nucleotide sequence ID" value="NZ_WWEO01000040.1"/>
</dbReference>
<dbReference type="Gene3D" id="2.40.30.170">
    <property type="match status" value="1"/>
</dbReference>
<dbReference type="GO" id="GO:0005886">
    <property type="term" value="C:plasma membrane"/>
    <property type="evidence" value="ECO:0007669"/>
    <property type="project" value="TreeGrafter"/>
</dbReference>
<comment type="caution">
    <text evidence="9">The sequence shown here is derived from an EMBL/GenBank/DDBJ whole genome shotgun (WGS) entry which is preliminary data.</text>
</comment>
<dbReference type="PANTHER" id="PTHR30158">
    <property type="entry name" value="ACRA/E-RELATED COMPONENT OF DRUG EFFLUX TRANSPORTER"/>
    <property type="match status" value="1"/>
</dbReference>
<dbReference type="Gene3D" id="2.40.420.20">
    <property type="match status" value="1"/>
</dbReference>
<dbReference type="NCBIfam" id="TIGR01730">
    <property type="entry name" value="RND_mfp"/>
    <property type="match status" value="1"/>
</dbReference>
<evidence type="ECO:0000313" key="10">
    <source>
        <dbReference type="Proteomes" id="UP000638732"/>
    </source>
</evidence>
<dbReference type="InterPro" id="IPR006143">
    <property type="entry name" value="RND_pump_MFP"/>
</dbReference>
<feature type="domain" description="Multidrug resistance protein MdtA-like C-terminal permuted SH3" evidence="8">
    <location>
        <begin position="311"/>
        <end position="372"/>
    </location>
</feature>
<evidence type="ECO:0000256" key="2">
    <source>
        <dbReference type="ARBA" id="ARBA00009477"/>
    </source>
</evidence>
<name>A0A966DTU4_9SPHI</name>
<dbReference type="Gene3D" id="2.40.50.100">
    <property type="match status" value="1"/>
</dbReference>
<evidence type="ECO:0000259" key="6">
    <source>
        <dbReference type="Pfam" id="PF25917"/>
    </source>
</evidence>
<keyword evidence="3" id="KW-0175">Coiled coil</keyword>
<accession>A0A966DTU4</accession>
<sequence length="394" mass="41969">MNIFKQKTNSDRNSNAVIITAIALLSIVIASCGNPQQAQQAPPPPSLPVASVTSGTDTTYQEYPASIEGTVNVEVRPQVSGTLDRVFVDEGAFVSAGQPIFKINELPYRAALNNALAALHAAEAAQANAQLEVDKLTPLVENKVVSDYQLKTAKASYRVATANIESAKANVSTAQINLGYTLIKAPVSGYIGRLEKKQGSLVGPTDVAALTNLSDVHDVHVYFSLGEKDFVSFKEQYAGETLADKLKRLPAVSLLLADGTVYSKQGRIDIIDGQFDKTTGAITVRANFANPQGLLRSGNTGKIRLSLAHKDALIVPEAATVDMQDKVFVFTVGDSSKVKKQAITIIGKNGENYLVKDGVKVGDQIVLSGIDKLQEGMVIHPEKAPEKVAAVAKN</sequence>
<evidence type="ECO:0000313" key="9">
    <source>
        <dbReference type="EMBL" id="NCD69024.1"/>
    </source>
</evidence>
<feature type="domain" description="Multidrug resistance protein MdtA-like barrel-sandwich hybrid" evidence="6">
    <location>
        <begin position="73"/>
        <end position="204"/>
    </location>
</feature>
<dbReference type="GO" id="GO:0022857">
    <property type="term" value="F:transmembrane transporter activity"/>
    <property type="evidence" value="ECO:0007669"/>
    <property type="project" value="InterPro"/>
</dbReference>
<dbReference type="Pfam" id="PF25876">
    <property type="entry name" value="HH_MFP_RND"/>
    <property type="match status" value="1"/>
</dbReference>
<dbReference type="InterPro" id="IPR058626">
    <property type="entry name" value="MdtA-like_b-barrel"/>
</dbReference>
<dbReference type="GO" id="GO:0030313">
    <property type="term" value="C:cell envelope"/>
    <property type="evidence" value="ECO:0007669"/>
    <property type="project" value="UniProtKB-SubCell"/>
</dbReference>
<dbReference type="Pfam" id="PF25944">
    <property type="entry name" value="Beta-barrel_RND"/>
    <property type="match status" value="1"/>
</dbReference>
<dbReference type="Pfam" id="PF25967">
    <property type="entry name" value="RND-MFP_C"/>
    <property type="match status" value="1"/>
</dbReference>
<dbReference type="GO" id="GO:0046677">
    <property type="term" value="P:response to antibiotic"/>
    <property type="evidence" value="ECO:0007669"/>
    <property type="project" value="TreeGrafter"/>
</dbReference>
<dbReference type="Pfam" id="PF25917">
    <property type="entry name" value="BSH_RND"/>
    <property type="match status" value="1"/>
</dbReference>
<feature type="coiled-coil region" evidence="3">
    <location>
        <begin position="112"/>
        <end position="170"/>
    </location>
</feature>
<evidence type="ECO:0000259" key="7">
    <source>
        <dbReference type="Pfam" id="PF25944"/>
    </source>
</evidence>
<keyword evidence="10" id="KW-1185">Reference proteome</keyword>
<dbReference type="EMBL" id="WWEO01000040">
    <property type="protein sequence ID" value="NCD69024.1"/>
    <property type="molecule type" value="Genomic_DNA"/>
</dbReference>
<reference evidence="9" key="1">
    <citation type="submission" date="2020-01" db="EMBL/GenBank/DDBJ databases">
        <authorList>
            <person name="Seo Y.L."/>
        </authorList>
    </citation>
    <scope>NUCLEOTIDE SEQUENCE</scope>
    <source>
        <strain evidence="9">R11</strain>
    </source>
</reference>
<dbReference type="AlphaFoldDB" id="A0A966DTU4"/>
<dbReference type="Proteomes" id="UP000638732">
    <property type="component" value="Unassembled WGS sequence"/>
</dbReference>
<dbReference type="InterPro" id="IPR058627">
    <property type="entry name" value="MdtA-like_C"/>
</dbReference>
<comment type="subcellular location">
    <subcellularLocation>
        <location evidence="1">Cell envelope</location>
    </subcellularLocation>
</comment>
<dbReference type="PROSITE" id="PS51257">
    <property type="entry name" value="PROKAR_LIPOPROTEIN"/>
    <property type="match status" value="1"/>
</dbReference>
<evidence type="ECO:0000256" key="1">
    <source>
        <dbReference type="ARBA" id="ARBA00004196"/>
    </source>
</evidence>
<feature type="domain" description="Multidrug resistance protein MdtA-like alpha-helical hairpin" evidence="5">
    <location>
        <begin position="112"/>
        <end position="181"/>
    </location>
</feature>
<evidence type="ECO:0000256" key="4">
    <source>
        <dbReference type="SAM" id="MobiDB-lite"/>
    </source>
</evidence>
<dbReference type="PANTHER" id="PTHR30158:SF23">
    <property type="entry name" value="MULTIDRUG RESISTANCE PROTEIN MEXA"/>
    <property type="match status" value="1"/>
</dbReference>
<feature type="region of interest" description="Disordered" evidence="4">
    <location>
        <begin position="35"/>
        <end position="55"/>
    </location>
</feature>
<dbReference type="InterPro" id="IPR058624">
    <property type="entry name" value="MdtA-like_HH"/>
</dbReference>
<comment type="similarity">
    <text evidence="2">Belongs to the membrane fusion protein (MFP) (TC 8.A.1) family.</text>
</comment>